<reference evidence="2 3" key="1">
    <citation type="journal article" date="2015" name="Nat. Commun.">
        <title>Lucilia cuprina genome unlocks parasitic fly biology to underpin future interventions.</title>
        <authorList>
            <person name="Anstead C.A."/>
            <person name="Korhonen P.K."/>
            <person name="Young N.D."/>
            <person name="Hall R.S."/>
            <person name="Jex A.R."/>
            <person name="Murali S.C."/>
            <person name="Hughes D.S."/>
            <person name="Lee S.F."/>
            <person name="Perry T."/>
            <person name="Stroehlein A.J."/>
            <person name="Ansell B.R."/>
            <person name="Breugelmans B."/>
            <person name="Hofmann A."/>
            <person name="Qu J."/>
            <person name="Dugan S."/>
            <person name="Lee S.L."/>
            <person name="Chao H."/>
            <person name="Dinh H."/>
            <person name="Han Y."/>
            <person name="Doddapaneni H.V."/>
            <person name="Worley K.C."/>
            <person name="Muzny D.M."/>
            <person name="Ioannidis P."/>
            <person name="Waterhouse R.M."/>
            <person name="Zdobnov E.M."/>
            <person name="James P.J."/>
            <person name="Bagnall N.H."/>
            <person name="Kotze A.C."/>
            <person name="Gibbs R.A."/>
            <person name="Richards S."/>
            <person name="Batterham P."/>
            <person name="Gasser R.B."/>
        </authorList>
    </citation>
    <scope>NUCLEOTIDE SEQUENCE [LARGE SCALE GENOMIC DNA]</scope>
    <source>
        <strain evidence="2 3">LS</strain>
        <tissue evidence="2">Full body</tissue>
    </source>
</reference>
<dbReference type="Proteomes" id="UP000037069">
    <property type="component" value="Unassembled WGS sequence"/>
</dbReference>
<accession>A0A0L0C0I0</accession>
<protein>
    <submittedName>
        <fullName evidence="2">Uncharacterized protein</fullName>
    </submittedName>
</protein>
<dbReference type="EMBL" id="JRES01001070">
    <property type="protein sequence ID" value="KNC25797.1"/>
    <property type="molecule type" value="Genomic_DNA"/>
</dbReference>
<evidence type="ECO:0000256" key="1">
    <source>
        <dbReference type="SAM" id="MobiDB-lite"/>
    </source>
</evidence>
<proteinExistence type="predicted"/>
<dbReference type="OrthoDB" id="8069660at2759"/>
<name>A0A0L0C0I0_LUCCU</name>
<dbReference type="AlphaFoldDB" id="A0A0L0C0I0"/>
<keyword evidence="3" id="KW-1185">Reference proteome</keyword>
<sequence length="112" mass="12658">MYKFILYLVIINTIFKPYDCQSYKNLATERSLGPSNGFQHDLAFHHRINNLPKNLQPQRPMTPPKSVVPSAPINNNNNVNISSDNEAVNISLRTILSAPSNCQQTDFKGRCL</sequence>
<feature type="region of interest" description="Disordered" evidence="1">
    <location>
        <begin position="54"/>
        <end position="80"/>
    </location>
</feature>
<evidence type="ECO:0000313" key="2">
    <source>
        <dbReference type="EMBL" id="KNC25797.1"/>
    </source>
</evidence>
<feature type="compositionally biased region" description="Low complexity" evidence="1">
    <location>
        <begin position="67"/>
        <end position="80"/>
    </location>
</feature>
<evidence type="ECO:0000313" key="3">
    <source>
        <dbReference type="Proteomes" id="UP000037069"/>
    </source>
</evidence>
<gene>
    <name evidence="2" type="ORF">FF38_05457</name>
</gene>
<organism evidence="2 3">
    <name type="scientific">Lucilia cuprina</name>
    <name type="common">Green bottle fly</name>
    <name type="synonym">Australian sheep blowfly</name>
    <dbReference type="NCBI Taxonomy" id="7375"/>
    <lineage>
        <taxon>Eukaryota</taxon>
        <taxon>Metazoa</taxon>
        <taxon>Ecdysozoa</taxon>
        <taxon>Arthropoda</taxon>
        <taxon>Hexapoda</taxon>
        <taxon>Insecta</taxon>
        <taxon>Pterygota</taxon>
        <taxon>Neoptera</taxon>
        <taxon>Endopterygota</taxon>
        <taxon>Diptera</taxon>
        <taxon>Brachycera</taxon>
        <taxon>Muscomorpha</taxon>
        <taxon>Oestroidea</taxon>
        <taxon>Calliphoridae</taxon>
        <taxon>Luciliinae</taxon>
        <taxon>Lucilia</taxon>
    </lineage>
</organism>
<comment type="caution">
    <text evidence="2">The sequence shown here is derived from an EMBL/GenBank/DDBJ whole genome shotgun (WGS) entry which is preliminary data.</text>
</comment>